<name>A7UG62_FIBSS</name>
<feature type="region of interest" description="Disordered" evidence="2">
    <location>
        <begin position="721"/>
        <end position="746"/>
    </location>
</feature>
<sequence length="746" mass="83839">MLRTSFIKTSALGLAVASTSLFAEATYTPNKYQQNDWFAEFGGNTSMYVNPAGISETDQLEFSAAFFSTISGEASQEYVSLTYPIDYKHTLGFSLFENGASIEGGESYSEIAAMFGYSYRLFHLLSLGVSVDVLYINQFDELKQLTVGADVGLSWNPLASSKYGYLLIGASLQNILAPAVSEADGDGSFKFVFMGAADAYKIPTNLNLSLFYRGFNRLLEMKAEFSFIDIIHDSDEGGKGANLEMSFTLTYYLSSHLGVRARFTKEGYPVIGATVNVKDVSIFRYLALDLEMSHDDLWAKKNRGFVWAVKLTTRFGDTREEKIGEERYRRLKIEPENDYRAAMRLYLNRQFLEAAYAFGKVQTKYPAFHLVDQAAFYKAKSFENLRMHKAAKSVYEDAIKRYPQSDQRAKYHFQLMNIDYKEGKYTEAMTKYQNIAQKFGESDVKADADYVAGQIKFEQGLYQESVDLLASILPGNANYFYARYTMGIANSRMGKFDEAENCFRDITEQPVSNQSERDLQDAARVKLGHLFFSGEKPDIAAAAQMYGQVQKESPVFDEAMLGIAWSFLKVNKPDEAIKPAKWIISNLPESFLVSEAYLVIGYCHFMKKNYQDALEALTQAEKRTEQPIVSVASRDSARQAYDAMQSQFDSVQVLALDLARQLPTPRVESKREALRPTFNKANQAIEDYASFMQRSIQSDRFESNRKRILDDAGFTKATLLSKMGGAGGGTSKNSGASEMPSLEDDL</sequence>
<dbReference type="RefSeq" id="WP_014546553.1">
    <property type="nucleotide sequence ID" value="NC_013410.1"/>
</dbReference>
<dbReference type="OrthoDB" id="9814448at2"/>
<proteinExistence type="predicted"/>
<dbReference type="Pfam" id="PF13174">
    <property type="entry name" value="TPR_6"/>
    <property type="match status" value="1"/>
</dbReference>
<reference evidence="7" key="3">
    <citation type="submission" date="2010-08" db="EMBL/GenBank/DDBJ databases">
        <title>Complete sequence of Fibrobacter succinogenes subsp. succinogenes S85.</title>
        <authorList>
            <person name="Durkin A.S."/>
            <person name="Nelson K.E."/>
            <person name="Morrison M."/>
            <person name="Forsberg C.W."/>
            <person name="Wilson D.B."/>
            <person name="Russell J.B."/>
            <person name="Cann I.K.O."/>
            <person name="Mackie R.I."/>
            <person name="White B.A."/>
        </authorList>
    </citation>
    <scope>NUCLEOTIDE SEQUENCE [LARGE SCALE GENOMIC DNA]</scope>
    <source>
        <strain evidence="7">ATCC 19169 / S85</strain>
    </source>
</reference>
<dbReference type="InterPro" id="IPR019734">
    <property type="entry name" value="TPR_rpt"/>
</dbReference>
<dbReference type="HOGENOM" id="CLU_372453_0_0_0"/>
<dbReference type="KEGG" id="fsu:Fisuc_1892"/>
<dbReference type="PROSITE" id="PS50005">
    <property type="entry name" value="TPR"/>
    <property type="match status" value="1"/>
</dbReference>
<reference evidence="6" key="4">
    <citation type="submission" date="2010-08" db="EMBL/GenBank/DDBJ databases">
        <authorList>
            <person name="Durkin A.S."/>
            <person name="Nelson K.E."/>
            <person name="Morrison M."/>
            <person name="Forsberg C.W."/>
            <person name="Wilson D.B."/>
            <person name="Russell J.B."/>
            <person name="Cann I.K.O."/>
            <person name="Mackie R.I."/>
            <person name="White B.A."/>
        </authorList>
    </citation>
    <scope>NUCLEOTIDE SEQUENCE</scope>
    <source>
        <strain evidence="6">S85</strain>
    </source>
</reference>
<evidence type="ECO:0000256" key="3">
    <source>
        <dbReference type="SAM" id="SignalP"/>
    </source>
</evidence>
<dbReference type="EMBL" id="CP002158">
    <property type="protein sequence ID" value="ADL25034.1"/>
    <property type="molecule type" value="Genomic_DNA"/>
</dbReference>
<dbReference type="Proteomes" id="UP000000517">
    <property type="component" value="Chromosome"/>
</dbReference>
<keyword evidence="1" id="KW-0802">TPR repeat</keyword>
<organism evidence="4">
    <name type="scientific">Fibrobacter succinogenes (strain ATCC 19169 / S85)</name>
    <dbReference type="NCBI Taxonomy" id="59374"/>
    <lineage>
        <taxon>Bacteria</taxon>
        <taxon>Pseudomonadati</taxon>
        <taxon>Fibrobacterota</taxon>
        <taxon>Fibrobacteria</taxon>
        <taxon>Fibrobacterales</taxon>
        <taxon>Fibrobacteraceae</taxon>
        <taxon>Fibrobacter</taxon>
    </lineage>
</organism>
<dbReference type="Gene3D" id="2.40.160.60">
    <property type="entry name" value="Outer membrane protein transport protein (OMPP1/FadL/TodX)"/>
    <property type="match status" value="1"/>
</dbReference>
<dbReference type="Pfam" id="PF13432">
    <property type="entry name" value="TPR_16"/>
    <property type="match status" value="1"/>
</dbReference>
<dbReference type="KEGG" id="fsc:FSU_2397"/>
<feature type="repeat" description="TPR" evidence="1">
    <location>
        <begin position="594"/>
        <end position="627"/>
    </location>
</feature>
<dbReference type="SUPFAM" id="SSF81901">
    <property type="entry name" value="HCP-like"/>
    <property type="match status" value="1"/>
</dbReference>
<feature type="chain" id="PRO_5007909689" evidence="3">
    <location>
        <begin position="24"/>
        <end position="746"/>
    </location>
</feature>
<dbReference type="SMART" id="SM00028">
    <property type="entry name" value="TPR"/>
    <property type="match status" value="5"/>
</dbReference>
<protein>
    <submittedName>
        <fullName evidence="4">TPR domain protein</fullName>
    </submittedName>
    <submittedName>
        <fullName evidence="5">TPR repeat-containing protein</fullName>
    </submittedName>
    <submittedName>
        <fullName evidence="6">Tetratricopeptide repeat protein</fullName>
    </submittedName>
</protein>
<dbReference type="EMBL" id="EU055599">
    <property type="protein sequence ID" value="ABU45493.1"/>
    <property type="molecule type" value="Genomic_DNA"/>
</dbReference>
<evidence type="ECO:0000256" key="2">
    <source>
        <dbReference type="SAM" id="MobiDB-lite"/>
    </source>
</evidence>
<evidence type="ECO:0000313" key="7">
    <source>
        <dbReference type="Proteomes" id="UP000000517"/>
    </source>
</evidence>
<feature type="signal peptide" evidence="3">
    <location>
        <begin position="1"/>
        <end position="23"/>
    </location>
</feature>
<accession>A7UG62</accession>
<gene>
    <name evidence="5" type="ordered locus">Fisuc_1892</name>
    <name evidence="6" type="ordered locus">FSU_2397</name>
</gene>
<reference evidence="4" key="1">
    <citation type="journal article" date="2007" name="J. Bacteriol.">
        <title>Outer membrane proteins of Fibrobacter succinogenes with potential roles in adhesion to cellulose and in cellulose digestion.</title>
        <authorList>
            <person name="Jun H.S."/>
            <person name="Qi M."/>
            <person name="Gong J."/>
            <person name="Egbosimba E.E."/>
            <person name="Forsberg C.W."/>
        </authorList>
    </citation>
    <scope>NUCLEOTIDE SEQUENCE</scope>
    <source>
        <strain evidence="4">S85</strain>
    </source>
</reference>
<evidence type="ECO:0000256" key="1">
    <source>
        <dbReference type="PROSITE-ProRule" id="PRU00339"/>
    </source>
</evidence>
<reference evidence="5 8" key="2">
    <citation type="submission" date="2009-10" db="EMBL/GenBank/DDBJ databases">
        <title>Complete sequence of Fibrobacter succinogenes subsp. succinogenes S85.</title>
        <authorList>
            <consortium name="US DOE Joint Genome Institute"/>
            <person name="Lucas S."/>
            <person name="Copeland A."/>
            <person name="Lapidus A."/>
            <person name="Glavina del Rio T."/>
            <person name="Tice H."/>
            <person name="Bruce D."/>
            <person name="Goodwin L."/>
            <person name="Pitluck S."/>
            <person name="Chertkov O."/>
            <person name="Detter J.C."/>
            <person name="Han C."/>
            <person name="Tapia R."/>
            <person name="Larimer F."/>
            <person name="Land M."/>
            <person name="Hauser L."/>
            <person name="Kyrpides N."/>
            <person name="Mikhailova N."/>
            <person name="Weimer P.J."/>
            <person name="Stevenson D.M."/>
            <person name="Boyum J."/>
            <person name="Brumm P.I."/>
            <person name="Mead D."/>
        </authorList>
    </citation>
    <scope>NUCLEOTIDE SEQUENCE [LARGE SCALE GENOMIC DNA]</scope>
    <source>
        <strain evidence="8">ATCC 19169 / S85</strain>
        <strain evidence="5">S85</strain>
    </source>
</reference>
<evidence type="ECO:0000313" key="8">
    <source>
        <dbReference type="Proteomes" id="UP000001497"/>
    </source>
</evidence>
<dbReference type="eggNOG" id="COG0457">
    <property type="taxonomic scope" value="Bacteria"/>
</dbReference>
<dbReference type="AlphaFoldDB" id="A7UG62"/>
<evidence type="ECO:0000313" key="5">
    <source>
        <dbReference type="EMBL" id="ACX75482.1"/>
    </source>
</evidence>
<dbReference type="InterPro" id="IPR011990">
    <property type="entry name" value="TPR-like_helical_dom_sf"/>
</dbReference>
<dbReference type="STRING" id="59374.FSU_2397"/>
<dbReference type="Proteomes" id="UP000001497">
    <property type="component" value="Chromosome"/>
</dbReference>
<keyword evidence="8" id="KW-1185">Reference proteome</keyword>
<evidence type="ECO:0000313" key="6">
    <source>
        <dbReference type="EMBL" id="ADL25034.1"/>
    </source>
</evidence>
<keyword evidence="3" id="KW-0732">Signal</keyword>
<dbReference type="SUPFAM" id="SSF56935">
    <property type="entry name" value="Porins"/>
    <property type="match status" value="1"/>
</dbReference>
<dbReference type="EMBL" id="CP001792">
    <property type="protein sequence ID" value="ACX75482.1"/>
    <property type="molecule type" value="Genomic_DNA"/>
</dbReference>
<evidence type="ECO:0000313" key="4">
    <source>
        <dbReference type="EMBL" id="ABU45493.1"/>
    </source>
</evidence>
<dbReference type="Gene3D" id="1.25.40.10">
    <property type="entry name" value="Tetratricopeptide repeat domain"/>
    <property type="match status" value="2"/>
</dbReference>